<dbReference type="GO" id="GO:0006098">
    <property type="term" value="P:pentose-phosphate shunt"/>
    <property type="evidence" value="ECO:0007669"/>
    <property type="project" value="UniProtKB-UniRule"/>
</dbReference>
<dbReference type="GO" id="GO:0005737">
    <property type="term" value="C:cytoplasm"/>
    <property type="evidence" value="ECO:0007669"/>
    <property type="project" value="UniProtKB-SubCell"/>
</dbReference>
<evidence type="ECO:0000256" key="4">
    <source>
        <dbReference type="ARBA" id="ARBA00011738"/>
    </source>
</evidence>
<dbReference type="InterPro" id="IPR004730">
    <property type="entry name" value="Transaldolase_1"/>
</dbReference>
<protein>
    <recommendedName>
        <fullName evidence="5 10">Transaldolase</fullName>
        <ecNumber evidence="5 10">2.2.1.2</ecNumber>
    </recommendedName>
</protein>
<dbReference type="PANTHER" id="PTHR10683">
    <property type="entry name" value="TRANSALDOLASE"/>
    <property type="match status" value="1"/>
</dbReference>
<gene>
    <name evidence="11" type="primary">talA</name>
    <name evidence="10" type="synonym">tal</name>
    <name evidence="11" type="ORF">KL86PLE_40760</name>
</gene>
<dbReference type="UniPathway" id="UPA00115">
    <property type="reaction ID" value="UER00414"/>
</dbReference>
<dbReference type="InterPro" id="IPR018225">
    <property type="entry name" value="Transaldolase_AS"/>
</dbReference>
<comment type="pathway">
    <text evidence="2 10">Carbohydrate degradation; pentose phosphate pathway; D-glyceraldehyde 3-phosphate and beta-D-fructose 6-phosphate from D-ribose 5-phosphate and D-xylulose 5-phosphate (non-oxidative stage): step 2/3.</text>
</comment>
<dbReference type="AlphaFoldDB" id="A0A212LHC9"/>
<evidence type="ECO:0000256" key="9">
    <source>
        <dbReference type="ARBA" id="ARBA00048810"/>
    </source>
</evidence>
<dbReference type="Gene3D" id="3.20.20.70">
    <property type="entry name" value="Aldolase class I"/>
    <property type="match status" value="1"/>
</dbReference>
<keyword evidence="6 10" id="KW-0808">Transferase</keyword>
<comment type="similarity">
    <text evidence="3 10">Belongs to the transaldolase family. Type 1 subfamily.</text>
</comment>
<name>A0A212LHC9_9HYPH</name>
<evidence type="ECO:0000256" key="3">
    <source>
        <dbReference type="ARBA" id="ARBA00008012"/>
    </source>
</evidence>
<keyword evidence="8 10" id="KW-0704">Schiff base</keyword>
<evidence type="ECO:0000256" key="1">
    <source>
        <dbReference type="ARBA" id="ARBA00003518"/>
    </source>
</evidence>
<keyword evidence="7 10" id="KW-0570">Pentose shunt</keyword>
<dbReference type="InterPro" id="IPR013785">
    <property type="entry name" value="Aldolase_TIM"/>
</dbReference>
<dbReference type="GO" id="GO:0005975">
    <property type="term" value="P:carbohydrate metabolic process"/>
    <property type="evidence" value="ECO:0007669"/>
    <property type="project" value="InterPro"/>
</dbReference>
<comment type="subcellular location">
    <subcellularLocation>
        <location evidence="10">Cytoplasm</location>
    </subcellularLocation>
</comment>
<dbReference type="HAMAP" id="MF_00492">
    <property type="entry name" value="Transaldolase_1"/>
    <property type="match status" value="1"/>
</dbReference>
<dbReference type="Pfam" id="PF00923">
    <property type="entry name" value="TAL_FSA"/>
    <property type="match status" value="1"/>
</dbReference>
<evidence type="ECO:0000256" key="5">
    <source>
        <dbReference type="ARBA" id="ARBA00013151"/>
    </source>
</evidence>
<keyword evidence="10" id="KW-0963">Cytoplasm</keyword>
<evidence type="ECO:0000256" key="10">
    <source>
        <dbReference type="HAMAP-Rule" id="MF_00492"/>
    </source>
</evidence>
<dbReference type="EMBL" id="FMJD01000008">
    <property type="protein sequence ID" value="SCM76955.1"/>
    <property type="molecule type" value="Genomic_DNA"/>
</dbReference>
<dbReference type="PROSITE" id="PS01054">
    <property type="entry name" value="TRANSALDOLASE_1"/>
    <property type="match status" value="1"/>
</dbReference>
<organism evidence="11">
    <name type="scientific">uncultured Pleomorphomonas sp</name>
    <dbReference type="NCBI Taxonomy" id="442121"/>
    <lineage>
        <taxon>Bacteria</taxon>
        <taxon>Pseudomonadati</taxon>
        <taxon>Pseudomonadota</taxon>
        <taxon>Alphaproteobacteria</taxon>
        <taxon>Hyphomicrobiales</taxon>
        <taxon>Pleomorphomonadaceae</taxon>
        <taxon>Pleomorphomonas</taxon>
        <taxon>environmental samples</taxon>
    </lineage>
</organism>
<sequence length="319" mass="34740">MTDKLAGLARHTVIVADTGDIAQIKAVRAEDCTTNPSLILKAASKPEYAALMDDAVAYAVARERGAEARLELALDKLAVNFGAELSRIVPGYVSTEVDARLSFDTARTVKRAERLIAIYREAGVDPSRILIKIAATWEGVRAAAELKEKGIACNLTLIFAKAQAALCGAAGVFLISPFVGRITDWYKAHGTVVTSAEDDPGVRSVREIYDYFRAFNYKTVVMGASFRNTDQILGLAGCDRLTISPNLLEELRSAEGPVERHLGANPPSRDIRPLDLDETSFRWQLNEDAMATEKLAEGIRQFGKDTETLCGLLRARLPA</sequence>
<dbReference type="InterPro" id="IPR001585">
    <property type="entry name" value="TAL/FSA"/>
</dbReference>
<reference evidence="11" key="1">
    <citation type="submission" date="2016-08" db="EMBL/GenBank/DDBJ databases">
        <authorList>
            <person name="Seilhamer J.J."/>
        </authorList>
    </citation>
    <scope>NUCLEOTIDE SEQUENCE</scope>
    <source>
        <strain evidence="11">86</strain>
    </source>
</reference>
<proteinExistence type="inferred from homology"/>
<dbReference type="EC" id="2.2.1.2" evidence="5 10"/>
<dbReference type="PANTHER" id="PTHR10683:SF18">
    <property type="entry name" value="TRANSALDOLASE"/>
    <property type="match status" value="1"/>
</dbReference>
<feature type="active site" description="Schiff-base intermediate with substrate" evidence="10">
    <location>
        <position position="132"/>
    </location>
</feature>
<comment type="function">
    <text evidence="1 10">Transaldolase is important for the balance of metabolites in the pentose-phosphate pathway.</text>
</comment>
<evidence type="ECO:0000256" key="2">
    <source>
        <dbReference type="ARBA" id="ARBA00004857"/>
    </source>
</evidence>
<dbReference type="NCBIfam" id="TIGR00874">
    <property type="entry name" value="talAB"/>
    <property type="match status" value="1"/>
</dbReference>
<evidence type="ECO:0000313" key="11">
    <source>
        <dbReference type="EMBL" id="SCM76955.1"/>
    </source>
</evidence>
<evidence type="ECO:0000256" key="6">
    <source>
        <dbReference type="ARBA" id="ARBA00022679"/>
    </source>
</evidence>
<dbReference type="RefSeq" id="WP_288196973.1">
    <property type="nucleotide sequence ID" value="NZ_LT608334.1"/>
</dbReference>
<dbReference type="SUPFAM" id="SSF51569">
    <property type="entry name" value="Aldolase"/>
    <property type="match status" value="1"/>
</dbReference>
<accession>A0A212LHC9</accession>
<evidence type="ECO:0000256" key="7">
    <source>
        <dbReference type="ARBA" id="ARBA00023126"/>
    </source>
</evidence>
<dbReference type="CDD" id="cd00957">
    <property type="entry name" value="Transaldolase_TalAB"/>
    <property type="match status" value="1"/>
</dbReference>
<evidence type="ECO:0000256" key="8">
    <source>
        <dbReference type="ARBA" id="ARBA00023270"/>
    </source>
</evidence>
<comment type="subunit">
    <text evidence="4">Homodimer.</text>
</comment>
<comment type="catalytic activity">
    <reaction evidence="9 10">
        <text>D-sedoheptulose 7-phosphate + D-glyceraldehyde 3-phosphate = D-erythrose 4-phosphate + beta-D-fructose 6-phosphate</text>
        <dbReference type="Rhea" id="RHEA:17053"/>
        <dbReference type="ChEBI" id="CHEBI:16897"/>
        <dbReference type="ChEBI" id="CHEBI:57483"/>
        <dbReference type="ChEBI" id="CHEBI:57634"/>
        <dbReference type="ChEBI" id="CHEBI:59776"/>
        <dbReference type="EC" id="2.2.1.2"/>
    </reaction>
</comment>
<dbReference type="GO" id="GO:0004801">
    <property type="term" value="F:transaldolase activity"/>
    <property type="evidence" value="ECO:0007669"/>
    <property type="project" value="UniProtKB-UniRule"/>
</dbReference>
<dbReference type="FunFam" id="3.20.20.70:FF:000131">
    <property type="entry name" value="Transaldolase"/>
    <property type="match status" value="1"/>
</dbReference>